<keyword evidence="2" id="KW-0812">Transmembrane</keyword>
<keyword evidence="2" id="KW-0472">Membrane</keyword>
<evidence type="ECO:0000313" key="3">
    <source>
        <dbReference type="EMBL" id="GAA4772033.1"/>
    </source>
</evidence>
<organism evidence="3 4">
    <name type="scientific">Microbacterium gilvum</name>
    <dbReference type="NCBI Taxonomy" id="1336204"/>
    <lineage>
        <taxon>Bacteria</taxon>
        <taxon>Bacillati</taxon>
        <taxon>Actinomycetota</taxon>
        <taxon>Actinomycetes</taxon>
        <taxon>Micrococcales</taxon>
        <taxon>Microbacteriaceae</taxon>
        <taxon>Microbacterium</taxon>
    </lineage>
</organism>
<dbReference type="RefSeq" id="WP_345437699.1">
    <property type="nucleotide sequence ID" value="NZ_BAABKO010000002.1"/>
</dbReference>
<dbReference type="Proteomes" id="UP001501645">
    <property type="component" value="Unassembled WGS sequence"/>
</dbReference>
<feature type="transmembrane region" description="Helical" evidence="2">
    <location>
        <begin position="6"/>
        <end position="29"/>
    </location>
</feature>
<protein>
    <recommendedName>
        <fullName evidence="5">Secreted protein</fullName>
    </recommendedName>
</protein>
<feature type="region of interest" description="Disordered" evidence="1">
    <location>
        <begin position="39"/>
        <end position="64"/>
    </location>
</feature>
<evidence type="ECO:0000256" key="1">
    <source>
        <dbReference type="SAM" id="MobiDB-lite"/>
    </source>
</evidence>
<sequence length="188" mass="20398">MEPGTWAEWVGSIASIAAAVVSIFALIVAMKANAHAKEANETSQSTLAVSNRMRTDALESSERRRRLETASELQAWWAATPDGRRWGVVIVNGSRGAGVFRDITLTSRDTSATYVTPIPMLPPGTFVLLPEENGKGIPQPVDPSDQWHPLTRSRKHVVVSIDFTDPVGTAWRWDAGNGLRPSPEPTAA</sequence>
<keyword evidence="4" id="KW-1185">Reference proteome</keyword>
<comment type="caution">
    <text evidence="3">The sequence shown here is derived from an EMBL/GenBank/DDBJ whole genome shotgun (WGS) entry which is preliminary data.</text>
</comment>
<proteinExistence type="predicted"/>
<reference evidence="4" key="1">
    <citation type="journal article" date="2019" name="Int. J. Syst. Evol. Microbiol.">
        <title>The Global Catalogue of Microorganisms (GCM) 10K type strain sequencing project: providing services to taxonomists for standard genome sequencing and annotation.</title>
        <authorList>
            <consortium name="The Broad Institute Genomics Platform"/>
            <consortium name="The Broad Institute Genome Sequencing Center for Infectious Disease"/>
            <person name="Wu L."/>
            <person name="Ma J."/>
        </authorList>
    </citation>
    <scope>NUCLEOTIDE SEQUENCE [LARGE SCALE GENOMIC DNA]</scope>
    <source>
        <strain evidence="4">JCM 18537</strain>
    </source>
</reference>
<evidence type="ECO:0000313" key="4">
    <source>
        <dbReference type="Proteomes" id="UP001501645"/>
    </source>
</evidence>
<evidence type="ECO:0000256" key="2">
    <source>
        <dbReference type="SAM" id="Phobius"/>
    </source>
</evidence>
<keyword evidence="2" id="KW-1133">Transmembrane helix</keyword>
<feature type="compositionally biased region" description="Basic and acidic residues" evidence="1">
    <location>
        <begin position="53"/>
        <end position="64"/>
    </location>
</feature>
<accession>A0ABP9A2F6</accession>
<evidence type="ECO:0008006" key="5">
    <source>
        <dbReference type="Google" id="ProtNLM"/>
    </source>
</evidence>
<dbReference type="EMBL" id="BAABKO010000002">
    <property type="protein sequence ID" value="GAA4772033.1"/>
    <property type="molecule type" value="Genomic_DNA"/>
</dbReference>
<gene>
    <name evidence="3" type="ORF">GCM10023351_15210</name>
</gene>
<name>A0ABP9A2F6_9MICO</name>